<gene>
    <name evidence="3" type="ORF">METZ01_LOCUS307249</name>
</gene>
<sequence length="277" mass="32201">MGSEENNQEVRFERAKAGSTEETANTILNMWDSEEQTASEEAKAAVDEEAVEETQEAENTEEEAPEEGQAEEEVEEEVSAESEESEEEEYDVVAEEDLKYTIKVDGEEFEVGIDELKSGYQRQADYTRKSQALAEQRKGTEKIQSERQQLEQERQMYANGLQMLQEQQSAKLQDFDEVEWETLKQEDPYAYMIKKDEYRDAQERVGNLQAEQQLVQQEQAQQMQQARAHFVQQEYARLVNALPEWKDKDSTIKKDIQEYATSVGFRPEEINQLADHR</sequence>
<feature type="region of interest" description="Disordered" evidence="2">
    <location>
        <begin position="1"/>
        <end position="96"/>
    </location>
</feature>
<dbReference type="EMBL" id="UINC01097029">
    <property type="protein sequence ID" value="SVC54395.1"/>
    <property type="molecule type" value="Genomic_DNA"/>
</dbReference>
<evidence type="ECO:0000256" key="1">
    <source>
        <dbReference type="SAM" id="Coils"/>
    </source>
</evidence>
<keyword evidence="1" id="KW-0175">Coiled coil</keyword>
<proteinExistence type="predicted"/>
<feature type="coiled-coil region" evidence="1">
    <location>
        <begin position="191"/>
        <end position="218"/>
    </location>
</feature>
<name>A0A382N273_9ZZZZ</name>
<dbReference type="AlphaFoldDB" id="A0A382N273"/>
<protein>
    <submittedName>
        <fullName evidence="3">Uncharacterized protein</fullName>
    </submittedName>
</protein>
<reference evidence="3" key="1">
    <citation type="submission" date="2018-05" db="EMBL/GenBank/DDBJ databases">
        <authorList>
            <person name="Lanie J.A."/>
            <person name="Ng W.-L."/>
            <person name="Kazmierczak K.M."/>
            <person name="Andrzejewski T.M."/>
            <person name="Davidsen T.M."/>
            <person name="Wayne K.J."/>
            <person name="Tettelin H."/>
            <person name="Glass J.I."/>
            <person name="Rusch D."/>
            <person name="Podicherti R."/>
            <person name="Tsui H.-C.T."/>
            <person name="Winkler M.E."/>
        </authorList>
    </citation>
    <scope>NUCLEOTIDE SEQUENCE</scope>
</reference>
<evidence type="ECO:0000313" key="3">
    <source>
        <dbReference type="EMBL" id="SVC54395.1"/>
    </source>
</evidence>
<evidence type="ECO:0000256" key="2">
    <source>
        <dbReference type="SAM" id="MobiDB-lite"/>
    </source>
</evidence>
<feature type="coiled-coil region" evidence="1">
    <location>
        <begin position="133"/>
        <end position="167"/>
    </location>
</feature>
<organism evidence="3">
    <name type="scientific">marine metagenome</name>
    <dbReference type="NCBI Taxonomy" id="408172"/>
    <lineage>
        <taxon>unclassified sequences</taxon>
        <taxon>metagenomes</taxon>
        <taxon>ecological metagenomes</taxon>
    </lineage>
</organism>
<feature type="compositionally biased region" description="Acidic residues" evidence="2">
    <location>
        <begin position="47"/>
        <end position="95"/>
    </location>
</feature>
<feature type="non-terminal residue" evidence="3">
    <location>
        <position position="277"/>
    </location>
</feature>
<accession>A0A382N273</accession>